<organism evidence="2 3">
    <name type="scientific">Dufourea novaeangliae</name>
    <name type="common">Sweat bee</name>
    <dbReference type="NCBI Taxonomy" id="178035"/>
    <lineage>
        <taxon>Eukaryota</taxon>
        <taxon>Metazoa</taxon>
        <taxon>Ecdysozoa</taxon>
        <taxon>Arthropoda</taxon>
        <taxon>Hexapoda</taxon>
        <taxon>Insecta</taxon>
        <taxon>Pterygota</taxon>
        <taxon>Neoptera</taxon>
        <taxon>Endopterygota</taxon>
        <taxon>Hymenoptera</taxon>
        <taxon>Apocrita</taxon>
        <taxon>Aculeata</taxon>
        <taxon>Apoidea</taxon>
        <taxon>Anthophila</taxon>
        <taxon>Halictidae</taxon>
        <taxon>Rophitinae</taxon>
        <taxon>Dufourea</taxon>
    </lineage>
</organism>
<dbReference type="AlphaFoldDB" id="A0A154PQ52"/>
<proteinExistence type="predicted"/>
<dbReference type="Proteomes" id="UP000076502">
    <property type="component" value="Unassembled WGS sequence"/>
</dbReference>
<name>A0A154PQ52_DUFNO</name>
<accession>A0A154PQ52</accession>
<reference evidence="2 3" key="1">
    <citation type="submission" date="2015-07" db="EMBL/GenBank/DDBJ databases">
        <title>The genome of Dufourea novaeangliae.</title>
        <authorList>
            <person name="Pan H."/>
            <person name="Kapheim K."/>
        </authorList>
    </citation>
    <scope>NUCLEOTIDE SEQUENCE [LARGE SCALE GENOMIC DNA]</scope>
    <source>
        <strain evidence="2">0120121106</strain>
        <tissue evidence="2">Whole body</tissue>
    </source>
</reference>
<evidence type="ECO:0000313" key="2">
    <source>
        <dbReference type="EMBL" id="KZC13847.1"/>
    </source>
</evidence>
<evidence type="ECO:0000256" key="1">
    <source>
        <dbReference type="SAM" id="MobiDB-lite"/>
    </source>
</evidence>
<feature type="compositionally biased region" description="Basic and acidic residues" evidence="1">
    <location>
        <begin position="197"/>
        <end position="206"/>
    </location>
</feature>
<feature type="region of interest" description="Disordered" evidence="1">
    <location>
        <begin position="181"/>
        <end position="206"/>
    </location>
</feature>
<sequence length="206" mass="22429">MGKKLDGRDSNREELEIRELVRREEAASKVDACIHEPKPGEKRQIYLLRKTEGKHRTAEIEEAELNPGEKSGLLACEYGTVYYPINRRRNAVGTGEMSLGEREISNGHIDFETPETLESTVDGLGNGDLSYVNNRGEAGRTFMSGELSVEKTAVGGGEVQGTCPFSKDTFQASATWLAGGAKRSATLPAPGQRSKKRGADASKEPE</sequence>
<protein>
    <submittedName>
        <fullName evidence="2">Uncharacterized protein</fullName>
    </submittedName>
</protein>
<evidence type="ECO:0000313" key="3">
    <source>
        <dbReference type="Proteomes" id="UP000076502"/>
    </source>
</evidence>
<dbReference type="EMBL" id="KQ435012">
    <property type="protein sequence ID" value="KZC13847.1"/>
    <property type="molecule type" value="Genomic_DNA"/>
</dbReference>
<gene>
    <name evidence="2" type="ORF">WN55_05751</name>
</gene>
<keyword evidence="3" id="KW-1185">Reference proteome</keyword>